<evidence type="ECO:0000313" key="2">
    <source>
        <dbReference type="EMBL" id="CAI4008481.1"/>
    </source>
</evidence>
<keyword evidence="4" id="KW-1185">Reference proteome</keyword>
<dbReference type="Proteomes" id="UP001152797">
    <property type="component" value="Unassembled WGS sequence"/>
</dbReference>
<evidence type="ECO:0000313" key="4">
    <source>
        <dbReference type="Proteomes" id="UP001152797"/>
    </source>
</evidence>
<reference evidence="2" key="1">
    <citation type="submission" date="2022-10" db="EMBL/GenBank/DDBJ databases">
        <authorList>
            <person name="Chen Y."/>
            <person name="Dougan E. K."/>
            <person name="Chan C."/>
            <person name="Rhodes N."/>
            <person name="Thang M."/>
        </authorList>
    </citation>
    <scope>NUCLEOTIDE SEQUENCE</scope>
</reference>
<name>A0A9P1DDX3_9DINO</name>
<evidence type="ECO:0000313" key="3">
    <source>
        <dbReference type="EMBL" id="CAL4795793.1"/>
    </source>
</evidence>
<gene>
    <name evidence="2" type="ORF">C1SCF055_LOCUS33923</name>
</gene>
<organism evidence="2">
    <name type="scientific">Cladocopium goreaui</name>
    <dbReference type="NCBI Taxonomy" id="2562237"/>
    <lineage>
        <taxon>Eukaryota</taxon>
        <taxon>Sar</taxon>
        <taxon>Alveolata</taxon>
        <taxon>Dinophyceae</taxon>
        <taxon>Suessiales</taxon>
        <taxon>Symbiodiniaceae</taxon>
        <taxon>Cladocopium</taxon>
    </lineage>
</organism>
<sequence>MALRAVDFEVWKGAARTWLTTHPTFDHRAVTRADRQACWELRAAYAVVTAAPPVAVCTNCDAEEKICHACAVQNRSWREARQAYTASTPEEVVEVGSSPPRASRMRPRSPAGPPPTAREATKGMAPELADAIVDLPLPLLISLGAMGVETAADVVGIYTNVDEFLEALRLAMGRDVPADLGLEVASVYGRVNGMARSAKHHAVEMAVTAAQGGREDLAKQAKLDLLFHALLDFVLDPAELGIDPALLQDPLGSARVRETLLHGAQRLSTPRLGALVSSFRRWVKFCQESGWEPNRPKPFELASFLHSVSQGGPTAAASMHAALKWFANQAGAGLDLTHPLVAPYRFHAGAHTSRQAPELQPWELVNLACLFGKARGNHKLLLAWVLLAAIACVRWEHIQRSSFVAAHGVGLNSTARRLLDDFYRHEVLATSGFLVPALELAADDLWEVTASTPLVLGKAMSRGRFLEIFRGALVQCGLDTHSARGATFNRLSRFMPTLCNVVELPDVDAQAVGNWSEVPQGGGVAAARSRATMPMGRHYSGHKVLRSVVVKVRLLDRFFELWQLHRPQVTLTSDGLLPVDSWTWKDFQALHQQTPWAADEPALNAAIADAAEPDKPGYRDPSRGEGFLQGSMDSVCRRCLGRMPRGLYLGGLKRLTTRTFFYEKK</sequence>
<dbReference type="EMBL" id="CAMXCT010004298">
    <property type="protein sequence ID" value="CAI4008481.1"/>
    <property type="molecule type" value="Genomic_DNA"/>
</dbReference>
<evidence type="ECO:0000256" key="1">
    <source>
        <dbReference type="SAM" id="MobiDB-lite"/>
    </source>
</evidence>
<comment type="caution">
    <text evidence="2">The sequence shown here is derived from an EMBL/GenBank/DDBJ whole genome shotgun (WGS) entry which is preliminary data.</text>
</comment>
<dbReference type="AlphaFoldDB" id="A0A9P1DDX3"/>
<accession>A0A9P1DDX3</accession>
<proteinExistence type="predicted"/>
<reference evidence="3 4" key="2">
    <citation type="submission" date="2024-05" db="EMBL/GenBank/DDBJ databases">
        <authorList>
            <person name="Chen Y."/>
            <person name="Shah S."/>
            <person name="Dougan E. K."/>
            <person name="Thang M."/>
            <person name="Chan C."/>
        </authorList>
    </citation>
    <scope>NUCLEOTIDE SEQUENCE [LARGE SCALE GENOMIC DNA]</scope>
</reference>
<dbReference type="EMBL" id="CAMXCT030004298">
    <property type="protein sequence ID" value="CAL4795793.1"/>
    <property type="molecule type" value="Genomic_DNA"/>
</dbReference>
<feature type="region of interest" description="Disordered" evidence="1">
    <location>
        <begin position="88"/>
        <end position="122"/>
    </location>
</feature>
<protein>
    <submittedName>
        <fullName evidence="2">Uncharacterized protein</fullName>
    </submittedName>
</protein>
<dbReference type="EMBL" id="CAMXCT020004298">
    <property type="protein sequence ID" value="CAL1161856.1"/>
    <property type="molecule type" value="Genomic_DNA"/>
</dbReference>